<comment type="caution">
    <text evidence="1">The sequence shown here is derived from an EMBL/GenBank/DDBJ whole genome shotgun (WGS) entry which is preliminary data.</text>
</comment>
<dbReference type="InterPro" id="IPR036388">
    <property type="entry name" value="WH-like_DNA-bd_sf"/>
</dbReference>
<evidence type="ECO:0000313" key="2">
    <source>
        <dbReference type="Proteomes" id="UP000438120"/>
    </source>
</evidence>
<dbReference type="InterPro" id="IPR036390">
    <property type="entry name" value="WH_DNA-bd_sf"/>
</dbReference>
<dbReference type="InterPro" id="IPR000944">
    <property type="entry name" value="Tscrpt_reg_Rrf2"/>
</dbReference>
<reference evidence="1 2" key="1">
    <citation type="submission" date="2019-08" db="EMBL/GenBank/DDBJ databases">
        <title>In-depth cultivation of the pig gut microbiome towards novel bacterial diversity and tailored functional studies.</title>
        <authorList>
            <person name="Wylensek D."/>
            <person name="Hitch T.C.A."/>
            <person name="Clavel T."/>
        </authorList>
    </citation>
    <scope>NUCLEOTIDE SEQUENCE [LARGE SCALE GENOMIC DNA]</scope>
    <source>
        <strain evidence="1 2">Bifido-178-WT-2B</strain>
    </source>
</reference>
<dbReference type="GO" id="GO:0003700">
    <property type="term" value="F:DNA-binding transcription factor activity"/>
    <property type="evidence" value="ECO:0007669"/>
    <property type="project" value="TreeGrafter"/>
</dbReference>
<gene>
    <name evidence="1" type="ORF">FYJ62_07430</name>
</gene>
<proteinExistence type="predicted"/>
<name>A0A6A8MFH1_9LACO</name>
<dbReference type="PROSITE" id="PS51197">
    <property type="entry name" value="HTH_RRF2_2"/>
    <property type="match status" value="1"/>
</dbReference>
<dbReference type="OrthoDB" id="213028at2"/>
<dbReference type="EMBL" id="VUMX01000020">
    <property type="protein sequence ID" value="MST87466.1"/>
    <property type="molecule type" value="Genomic_DNA"/>
</dbReference>
<dbReference type="PANTHER" id="PTHR33221">
    <property type="entry name" value="WINGED HELIX-TURN-HELIX TRANSCRIPTIONAL REGULATOR, RRF2 FAMILY"/>
    <property type="match status" value="1"/>
</dbReference>
<organism evidence="1 2">
    <name type="scientific">Lactobacillus porci</name>
    <dbReference type="NCBI Taxonomy" id="2012477"/>
    <lineage>
        <taxon>Bacteria</taxon>
        <taxon>Bacillati</taxon>
        <taxon>Bacillota</taxon>
        <taxon>Bacilli</taxon>
        <taxon>Lactobacillales</taxon>
        <taxon>Lactobacillaceae</taxon>
        <taxon>Lactobacillus</taxon>
    </lineage>
</organism>
<dbReference type="Pfam" id="PF02082">
    <property type="entry name" value="Rrf2"/>
    <property type="match status" value="1"/>
</dbReference>
<dbReference type="GO" id="GO:0005829">
    <property type="term" value="C:cytosol"/>
    <property type="evidence" value="ECO:0007669"/>
    <property type="project" value="TreeGrafter"/>
</dbReference>
<dbReference type="PANTHER" id="PTHR33221:SF15">
    <property type="entry name" value="HTH-TYPE TRANSCRIPTIONAL REGULATOR YWGB-RELATED"/>
    <property type="match status" value="1"/>
</dbReference>
<dbReference type="Gene3D" id="1.10.10.10">
    <property type="entry name" value="Winged helix-like DNA-binding domain superfamily/Winged helix DNA-binding domain"/>
    <property type="match status" value="1"/>
</dbReference>
<evidence type="ECO:0000313" key="1">
    <source>
        <dbReference type="EMBL" id="MST87466.1"/>
    </source>
</evidence>
<dbReference type="Proteomes" id="UP000438120">
    <property type="component" value="Unassembled WGS sequence"/>
</dbReference>
<dbReference type="SUPFAM" id="SSF46785">
    <property type="entry name" value="Winged helix' DNA-binding domain"/>
    <property type="match status" value="1"/>
</dbReference>
<dbReference type="AlphaFoldDB" id="A0A6A8MFH1"/>
<accession>A0A6A8MFH1</accession>
<keyword evidence="2" id="KW-1185">Reference proteome</keyword>
<protein>
    <submittedName>
        <fullName evidence="1">Rrf2 family transcriptional regulator</fullName>
    </submittedName>
</protein>
<sequence length="244" mass="27702">MAFFAPKLTQPDLVDILRGRFSTKSTPVDILRGIFSAKIKPVDILWGRFSTKSTPVDILRGIFSAKIKPVDILWGRFSTKSKPVDILRGRFSTKFSSKFATAIHILLYLEQYQDEEKITSEVLADTTGINPVNIRKILTDLKKSDLVKTRAGVGGSYLAKRPEEIDLEEVFMAVEDPRPALFRMHEHPNENCPVGRSIKLVLDKRLEAAKAAMLDKLAGMRLSDLYQDMQKFMAEKEERTEKDE</sequence>